<evidence type="ECO:0000313" key="1">
    <source>
        <dbReference type="EMBL" id="KAF6069630.1"/>
    </source>
</evidence>
<sequence>MLSIRETISRIGKSIRQIDNVSKSSKTRPTINPHRRGRLLHKTNNYLPNEKLSELKPLYTDFQRKVFQDFLKPIEIPNLKTFNAKEEYDSAQASRNWSQRSSTNPQDILATFHKDKAEFDKLIKYLLEVTPPQLKNIDYQNESAMRRILDQQTKVYDVPHHAFHEIPPIPSFTLALKYLKLSQKLGIDVNLSTWSKVYDIIDNVHLKETFISFIQENGIPISRGLLLRIIDDFARVAPTAADLTYFIENDLGDIHSARANGGKFTGANEYDFKSWLLGLKSSGQPQKAMLMLQQYFERTVEIHETLPIFTIIIDTLVEEYTDIRHLKQLVFVVRGMVYEATRVLDLPCEIIQYTDSAQTIPENYKMLARSSYGKLHELQARVEFANNHTFENIPPPWQMLSQQEIERWTVLVKNTTQLFPEFENPTVFPAPEIDKIVSHIKAKGIASRNRTRVHKLTQGLDNYTINLMKERCLL</sequence>
<dbReference type="EMBL" id="JABWAD010000037">
    <property type="protein sequence ID" value="KAF6069630.1"/>
    <property type="molecule type" value="Genomic_DNA"/>
</dbReference>
<name>A0A8H6F359_CANAX</name>
<reference evidence="1 2" key="1">
    <citation type="submission" date="2020-03" db="EMBL/GenBank/DDBJ databases">
        <title>FDA dAtabase for Regulatory Grade micrObial Sequences (FDA-ARGOS): Supporting development and validation of Infectious Disease Dx tests.</title>
        <authorList>
            <person name="Campos J."/>
            <person name="Goldberg B."/>
            <person name="Tallon L."/>
            <person name="Sadzewicz L."/>
            <person name="Vavikolanu K."/>
            <person name="Mehta A."/>
            <person name="Aluvathingal J."/>
            <person name="Nadendla S."/>
            <person name="Nandy P."/>
            <person name="Geyer C."/>
            <person name="Yan Y."/>
            <person name="Sichtig H."/>
        </authorList>
    </citation>
    <scope>NUCLEOTIDE SEQUENCE [LARGE SCALE GENOMIC DNA]</scope>
    <source>
        <strain evidence="1 2">FDAARGOS_656</strain>
    </source>
</reference>
<accession>A0A8H6F359</accession>
<proteinExistence type="predicted"/>
<dbReference type="AlphaFoldDB" id="A0A8H6F359"/>
<gene>
    <name evidence="1" type="ORF">FOB64_003263</name>
</gene>
<organism evidence="1 2">
    <name type="scientific">Candida albicans</name>
    <name type="common">Yeast</name>
    <dbReference type="NCBI Taxonomy" id="5476"/>
    <lineage>
        <taxon>Eukaryota</taxon>
        <taxon>Fungi</taxon>
        <taxon>Dikarya</taxon>
        <taxon>Ascomycota</taxon>
        <taxon>Saccharomycotina</taxon>
        <taxon>Pichiomycetes</taxon>
        <taxon>Debaryomycetaceae</taxon>
        <taxon>Candida/Lodderomyces clade</taxon>
        <taxon>Candida</taxon>
    </lineage>
</organism>
<comment type="caution">
    <text evidence="1">The sequence shown here is derived from an EMBL/GenBank/DDBJ whole genome shotgun (WGS) entry which is preliminary data.</text>
</comment>
<protein>
    <submittedName>
        <fullName evidence="1">Uncharacterized protein</fullName>
    </submittedName>
</protein>
<dbReference type="Proteomes" id="UP000536275">
    <property type="component" value="Unassembled WGS sequence"/>
</dbReference>
<evidence type="ECO:0000313" key="2">
    <source>
        <dbReference type="Proteomes" id="UP000536275"/>
    </source>
</evidence>